<gene>
    <name evidence="1" type="ORF">SCF082_LOCUS36003</name>
</gene>
<name>A0ABP0PC23_9DINO</name>
<evidence type="ECO:0000313" key="2">
    <source>
        <dbReference type="Proteomes" id="UP001642464"/>
    </source>
</evidence>
<comment type="caution">
    <text evidence="1">The sequence shown here is derived from an EMBL/GenBank/DDBJ whole genome shotgun (WGS) entry which is preliminary data.</text>
</comment>
<evidence type="ECO:0000313" key="1">
    <source>
        <dbReference type="EMBL" id="CAK9073585.1"/>
    </source>
</evidence>
<sequence>MGGVKILVNPNLQGSNLKPETVHEDFDYVFLTSEEPEFFHRDTVAKMKLTKVKFVASAKAGQELAKMMVRNLAVLQNGPGGQCFLQSRDKSGAAVGILSAPGAGGLPWERQEQAFVFVNLENGEAVAYEAFGQFLGRGAGSNKPGIPEEAYQVDYLITPDLREAAGVASGLAEKGAKLKAVLRLPGEGNPLDDDVNPLSSIDRSFGIEDTAEDFQSFLEDQGSKKAELSETKLIMLTSDERVDLTPSELAAVATQLPDVRWLGRQVFMWCGTPQEDLWNDFAALHQNKITDLERLDHRNYFGEKALRFGGVDIVLRTLALFRADERVGYHGVVSLFTEPLQGRARSLVLVAPPQTPRKLLAFRLVMNRFGAFLAASMDNMACSCLIDGICSTSTGWEEVFCNADIRGAARVLWHLCEDNGPAFPPRGRGSRCHAEMLLEAQNLQLVRPLDAFELELEGSTAQDPLVGESYSFRKLVQRCIARRAFENAGLKLLCEAVGLAFHPLPEGPEEDALRIATEQENQAVFALSLTCTHMAEDLRASKRSRDCL</sequence>
<proteinExistence type="predicted"/>
<protein>
    <submittedName>
        <fullName evidence="1">Uncharacterized protein</fullName>
    </submittedName>
</protein>
<keyword evidence="2" id="KW-1185">Reference proteome</keyword>
<accession>A0ABP0PC23</accession>
<reference evidence="1 2" key="1">
    <citation type="submission" date="2024-02" db="EMBL/GenBank/DDBJ databases">
        <authorList>
            <person name="Chen Y."/>
            <person name="Shah S."/>
            <person name="Dougan E. K."/>
            <person name="Thang M."/>
            <person name="Chan C."/>
        </authorList>
    </citation>
    <scope>NUCLEOTIDE SEQUENCE [LARGE SCALE GENOMIC DNA]</scope>
</reference>
<organism evidence="1 2">
    <name type="scientific">Durusdinium trenchii</name>
    <dbReference type="NCBI Taxonomy" id="1381693"/>
    <lineage>
        <taxon>Eukaryota</taxon>
        <taxon>Sar</taxon>
        <taxon>Alveolata</taxon>
        <taxon>Dinophyceae</taxon>
        <taxon>Suessiales</taxon>
        <taxon>Symbiodiniaceae</taxon>
        <taxon>Durusdinium</taxon>
    </lineage>
</organism>
<dbReference type="Proteomes" id="UP001642464">
    <property type="component" value="Unassembled WGS sequence"/>
</dbReference>
<dbReference type="EMBL" id="CAXAMM010034936">
    <property type="protein sequence ID" value="CAK9073585.1"/>
    <property type="molecule type" value="Genomic_DNA"/>
</dbReference>